<sequence length="549" mass="62197">MSTLEKFLERDISKKNPIFSQTRTTIETAFYANNVRKITDLMTAYKLAANNPATIITDLAIEHTSELGLPAYAKMLVDNHGAVVGRTAAARHLIDDPKEDTDKLIKILQEAIYIGAKHNFYKTEVVVGLDKDFMLKAHLMLPEGFEMNLLSYMLNFQNFNAKYSKIYAESKKYPEGDIYLYADPFWTNSEYPDGLVIFDAAHNVGAILGLRYFGELKKATLTLAWATAHRNGYTACHGGAKAFHFKNRKDKVFAFYGLSGSGKSTLTHAKHDDKFDITVLHDDAFVISRSDGSSIALEPAYFDKTSDYLPGTRETAYFTTIMNVGVTLNSKGEKVLVTEDLRNGNGRTIKSRYASINRVDKENEPMDAIFWIMKDDSLPPILKLEDPILATTFGVTLATKRSTAENLTESTDENMLVIEPFADPFRAYPLAEDYNDFKELFEKRKVNCYIVNTAEFNGLDIGKNVTLNILESIVNDKMKWRSFGGLSGISCTNISGYPIDFSNKEYVNKLKRRFEIRRNWVQQHNLDTPYDKLPMEVSDKLDQLLKELK</sequence>
<dbReference type="EC" id="4.1.1.49" evidence="3"/>
<accession>A0A9X2JM62</accession>
<evidence type="ECO:0000313" key="9">
    <source>
        <dbReference type="Proteomes" id="UP001139006"/>
    </source>
</evidence>
<dbReference type="Pfam" id="PF01293">
    <property type="entry name" value="PEPCK_ATP"/>
    <property type="match status" value="1"/>
</dbReference>
<keyword evidence="6 8" id="KW-0456">Lyase</keyword>
<name>A0A9X2JM62_9LACO</name>
<dbReference type="EMBL" id="JAIULA010000024">
    <property type="protein sequence ID" value="MCP0887757.1"/>
    <property type="molecule type" value="Genomic_DNA"/>
</dbReference>
<evidence type="ECO:0000256" key="7">
    <source>
        <dbReference type="ARBA" id="ARBA00047371"/>
    </source>
</evidence>
<comment type="caution">
    <text evidence="8">The sequence shown here is derived from an EMBL/GenBank/DDBJ whole genome shotgun (WGS) entry which is preliminary data.</text>
</comment>
<dbReference type="GO" id="GO:0005524">
    <property type="term" value="F:ATP binding"/>
    <property type="evidence" value="ECO:0007669"/>
    <property type="project" value="UniProtKB-KW"/>
</dbReference>
<keyword evidence="4" id="KW-0547">Nucleotide-binding</keyword>
<comment type="similarity">
    <text evidence="2">Belongs to the phosphoenolpyruvate carboxykinase (ATP) family.</text>
</comment>
<evidence type="ECO:0000256" key="4">
    <source>
        <dbReference type="ARBA" id="ARBA00022741"/>
    </source>
</evidence>
<dbReference type="GO" id="GO:0006094">
    <property type="term" value="P:gluconeogenesis"/>
    <property type="evidence" value="ECO:0007669"/>
    <property type="project" value="InterPro"/>
</dbReference>
<dbReference type="SUPFAM" id="SSF68923">
    <property type="entry name" value="PEP carboxykinase N-terminal domain"/>
    <property type="match status" value="1"/>
</dbReference>
<keyword evidence="9" id="KW-1185">Reference proteome</keyword>
<dbReference type="Proteomes" id="UP001139006">
    <property type="component" value="Unassembled WGS sequence"/>
</dbReference>
<gene>
    <name evidence="8" type="ORF">LB941_10475</name>
</gene>
<dbReference type="Gene3D" id="3.90.228.20">
    <property type="match status" value="1"/>
</dbReference>
<comment type="pathway">
    <text evidence="1">Carbohydrate biosynthesis; gluconeogenesis.</text>
</comment>
<dbReference type="SUPFAM" id="SSF53795">
    <property type="entry name" value="PEP carboxykinase-like"/>
    <property type="match status" value="1"/>
</dbReference>
<evidence type="ECO:0000256" key="6">
    <source>
        <dbReference type="ARBA" id="ARBA00023239"/>
    </source>
</evidence>
<keyword evidence="5" id="KW-0067">ATP-binding</keyword>
<comment type="catalytic activity">
    <reaction evidence="7">
        <text>oxaloacetate + ATP = phosphoenolpyruvate + ADP + CO2</text>
        <dbReference type="Rhea" id="RHEA:18617"/>
        <dbReference type="ChEBI" id="CHEBI:16452"/>
        <dbReference type="ChEBI" id="CHEBI:16526"/>
        <dbReference type="ChEBI" id="CHEBI:30616"/>
        <dbReference type="ChEBI" id="CHEBI:58702"/>
        <dbReference type="ChEBI" id="CHEBI:456216"/>
        <dbReference type="EC" id="4.1.1.49"/>
    </reaction>
</comment>
<evidence type="ECO:0000256" key="1">
    <source>
        <dbReference type="ARBA" id="ARBA00004742"/>
    </source>
</evidence>
<proteinExistence type="inferred from homology"/>
<organism evidence="8 9">
    <name type="scientific">Ligilactobacillus ubinensis</name>
    <dbReference type="NCBI Taxonomy" id="2876789"/>
    <lineage>
        <taxon>Bacteria</taxon>
        <taxon>Bacillati</taxon>
        <taxon>Bacillota</taxon>
        <taxon>Bacilli</taxon>
        <taxon>Lactobacillales</taxon>
        <taxon>Lactobacillaceae</taxon>
        <taxon>Ligilactobacillus</taxon>
    </lineage>
</organism>
<evidence type="ECO:0000256" key="3">
    <source>
        <dbReference type="ARBA" id="ARBA00012363"/>
    </source>
</evidence>
<evidence type="ECO:0000256" key="2">
    <source>
        <dbReference type="ARBA" id="ARBA00006052"/>
    </source>
</evidence>
<dbReference type="RefSeq" id="WP_253361920.1">
    <property type="nucleotide sequence ID" value="NZ_JAIULA010000024.1"/>
</dbReference>
<dbReference type="InterPro" id="IPR008210">
    <property type="entry name" value="PEP_carboxykinase_N"/>
</dbReference>
<protein>
    <recommendedName>
        <fullName evidence="3">phosphoenolpyruvate carboxykinase (ATP)</fullName>
        <ecNumber evidence="3">4.1.1.49</ecNumber>
    </recommendedName>
</protein>
<dbReference type="AlphaFoldDB" id="A0A9X2JM62"/>
<dbReference type="InterPro" id="IPR001272">
    <property type="entry name" value="PEP_carboxykinase_ATP"/>
</dbReference>
<evidence type="ECO:0000256" key="5">
    <source>
        <dbReference type="ARBA" id="ARBA00022840"/>
    </source>
</evidence>
<dbReference type="InterPro" id="IPR013035">
    <property type="entry name" value="PEP_carboxykinase_C"/>
</dbReference>
<reference evidence="8 9" key="1">
    <citation type="journal article" date="2023" name="Int. J. Syst. Evol. Microbiol.">
        <title>Ligilactobacillus ubinensis sp. nov., a novel species isolated from the wild ferment of a durian fruit (Durio zibethinus).</title>
        <authorList>
            <person name="Heng Y.C."/>
            <person name="Menon N."/>
            <person name="Chen B."/>
            <person name="Loo B.Z.L."/>
            <person name="Wong G.W.J."/>
            <person name="Lim A.C.H."/>
            <person name="Silvaraju S."/>
            <person name="Kittelmann S."/>
        </authorList>
    </citation>
    <scope>NUCLEOTIDE SEQUENCE [LARGE SCALE GENOMIC DNA]</scope>
    <source>
        <strain evidence="8 9">WILCCON 0076</strain>
    </source>
</reference>
<dbReference type="GO" id="GO:0004612">
    <property type="term" value="F:phosphoenolpyruvate carboxykinase (ATP) activity"/>
    <property type="evidence" value="ECO:0007669"/>
    <property type="project" value="UniProtKB-EC"/>
</dbReference>
<evidence type="ECO:0000313" key="8">
    <source>
        <dbReference type="EMBL" id="MCP0887757.1"/>
    </source>
</evidence>